<comment type="caution">
    <text evidence="2">The sequence shown here is derived from an EMBL/GenBank/DDBJ whole genome shotgun (WGS) entry which is preliminary data.</text>
</comment>
<dbReference type="EMBL" id="SMBX01000013">
    <property type="protein sequence ID" value="TCU92996.1"/>
    <property type="molecule type" value="Genomic_DNA"/>
</dbReference>
<dbReference type="OrthoDB" id="5471061at2"/>
<dbReference type="PANTHER" id="PTHR37625">
    <property type="entry name" value="OUTER MEMBRANE LIPOPROTEIN-RELATED"/>
    <property type="match status" value="1"/>
</dbReference>
<keyword evidence="3" id="KW-1185">Reference proteome</keyword>
<gene>
    <name evidence="2" type="ORF">EV686_11317</name>
</gene>
<feature type="chain" id="PRO_5020291272" evidence="1">
    <location>
        <begin position="32"/>
        <end position="179"/>
    </location>
</feature>
<accession>A0A4R3UMR8</accession>
<dbReference type="PROSITE" id="PS51257">
    <property type="entry name" value="PROKAR_LIPOPROTEIN"/>
    <property type="match status" value="1"/>
</dbReference>
<dbReference type="Pfam" id="PF12790">
    <property type="entry name" value="T6SS-SciN"/>
    <property type="match status" value="1"/>
</dbReference>
<reference evidence="2 3" key="1">
    <citation type="submission" date="2019-03" db="EMBL/GenBank/DDBJ databases">
        <title>Genomic Encyclopedia of Type Strains, Phase IV (KMG-IV): sequencing the most valuable type-strain genomes for metagenomic binning, comparative biology and taxonomic classification.</title>
        <authorList>
            <person name="Goeker M."/>
        </authorList>
    </citation>
    <scope>NUCLEOTIDE SEQUENCE [LARGE SCALE GENOMIC DNA]</scope>
    <source>
        <strain evidence="2 3">DSM 100048</strain>
    </source>
</reference>
<dbReference type="NCBIfam" id="TIGR03352">
    <property type="entry name" value="VI_chp_3"/>
    <property type="match status" value="1"/>
</dbReference>
<evidence type="ECO:0000256" key="1">
    <source>
        <dbReference type="SAM" id="SignalP"/>
    </source>
</evidence>
<dbReference type="InterPro" id="IPR017734">
    <property type="entry name" value="T6SS_SciN"/>
</dbReference>
<dbReference type="Proteomes" id="UP000294692">
    <property type="component" value="Unassembled WGS sequence"/>
</dbReference>
<dbReference type="AlphaFoldDB" id="A0A4R3UMR8"/>
<name>A0A4R3UMR8_9BURK</name>
<dbReference type="Gene3D" id="2.60.40.4150">
    <property type="entry name" value="Type VI secretion system, lipoprotein SciN"/>
    <property type="match status" value="1"/>
</dbReference>
<keyword evidence="1" id="KW-0732">Signal</keyword>
<sequence>MKLRMRLSRFPWIVLLAFVLAACASTSSKLASPYVVEVEAGKAVNPTEDGRAAPVQVTVYELSSRQAFDHADFFALFERPREALAQDLLHLEQFVLQPGESRSIERPGKLEAKWLGVVVAFRDIDNAGWREVVALPEPVSTNIYKIWQFSPREETIRFMVDRKEVSLKDREKPFFPKIF</sequence>
<dbReference type="RefSeq" id="WP_132478190.1">
    <property type="nucleotide sequence ID" value="NZ_SMBX01000013.1"/>
</dbReference>
<protein>
    <submittedName>
        <fullName evidence="2">Type VI secretion system protein VasD</fullName>
    </submittedName>
</protein>
<proteinExistence type="predicted"/>
<organism evidence="2 3">
    <name type="scientific">Paracandidimonas soli</name>
    <dbReference type="NCBI Taxonomy" id="1917182"/>
    <lineage>
        <taxon>Bacteria</taxon>
        <taxon>Pseudomonadati</taxon>
        <taxon>Pseudomonadota</taxon>
        <taxon>Betaproteobacteria</taxon>
        <taxon>Burkholderiales</taxon>
        <taxon>Alcaligenaceae</taxon>
        <taxon>Paracandidimonas</taxon>
    </lineage>
</organism>
<dbReference type="InterPro" id="IPR038706">
    <property type="entry name" value="Type_VI_SciN-like_sf"/>
</dbReference>
<feature type="signal peptide" evidence="1">
    <location>
        <begin position="1"/>
        <end position="31"/>
    </location>
</feature>
<evidence type="ECO:0000313" key="2">
    <source>
        <dbReference type="EMBL" id="TCU92996.1"/>
    </source>
</evidence>
<dbReference type="PANTHER" id="PTHR37625:SF4">
    <property type="entry name" value="OUTER MEMBRANE LIPOPROTEIN"/>
    <property type="match status" value="1"/>
</dbReference>
<evidence type="ECO:0000313" key="3">
    <source>
        <dbReference type="Proteomes" id="UP000294692"/>
    </source>
</evidence>